<dbReference type="InParanoid" id="A0A2T3BBW2"/>
<protein>
    <submittedName>
        <fullName evidence="2">Uncharacterized protein</fullName>
    </submittedName>
</protein>
<name>A0A2T3BBW2_AMORE</name>
<feature type="compositionally biased region" description="Pro residues" evidence="1">
    <location>
        <begin position="145"/>
        <end position="155"/>
    </location>
</feature>
<evidence type="ECO:0000256" key="1">
    <source>
        <dbReference type="SAM" id="MobiDB-lite"/>
    </source>
</evidence>
<dbReference type="AlphaFoldDB" id="A0A2T3BBW2"/>
<feature type="region of interest" description="Disordered" evidence="1">
    <location>
        <begin position="145"/>
        <end position="174"/>
    </location>
</feature>
<organism evidence="2 3">
    <name type="scientific">Amorphotheca resinae ATCC 22711</name>
    <dbReference type="NCBI Taxonomy" id="857342"/>
    <lineage>
        <taxon>Eukaryota</taxon>
        <taxon>Fungi</taxon>
        <taxon>Dikarya</taxon>
        <taxon>Ascomycota</taxon>
        <taxon>Pezizomycotina</taxon>
        <taxon>Leotiomycetes</taxon>
        <taxon>Helotiales</taxon>
        <taxon>Amorphothecaceae</taxon>
        <taxon>Amorphotheca</taxon>
    </lineage>
</organism>
<accession>A0A2T3BBW2</accession>
<reference evidence="2 3" key="1">
    <citation type="journal article" date="2018" name="New Phytol.">
        <title>Comparative genomics and transcriptomics depict ericoid mycorrhizal fungi as versatile saprotrophs and plant mutualists.</title>
        <authorList>
            <person name="Martino E."/>
            <person name="Morin E."/>
            <person name="Grelet G.A."/>
            <person name="Kuo A."/>
            <person name="Kohler A."/>
            <person name="Daghino S."/>
            <person name="Barry K.W."/>
            <person name="Cichocki N."/>
            <person name="Clum A."/>
            <person name="Dockter R.B."/>
            <person name="Hainaut M."/>
            <person name="Kuo R.C."/>
            <person name="LaButti K."/>
            <person name="Lindahl B.D."/>
            <person name="Lindquist E.A."/>
            <person name="Lipzen A."/>
            <person name="Khouja H.R."/>
            <person name="Magnuson J."/>
            <person name="Murat C."/>
            <person name="Ohm R.A."/>
            <person name="Singer S.W."/>
            <person name="Spatafora J.W."/>
            <person name="Wang M."/>
            <person name="Veneault-Fourrey C."/>
            <person name="Henrissat B."/>
            <person name="Grigoriev I.V."/>
            <person name="Martin F.M."/>
            <person name="Perotto S."/>
        </authorList>
    </citation>
    <scope>NUCLEOTIDE SEQUENCE [LARGE SCALE GENOMIC DNA]</scope>
    <source>
        <strain evidence="2 3">ATCC 22711</strain>
    </source>
</reference>
<dbReference type="EMBL" id="KZ679007">
    <property type="protein sequence ID" value="PSS25816.1"/>
    <property type="molecule type" value="Genomic_DNA"/>
</dbReference>
<sequence>MDRRNPLFCCQTVGIVREADGLCEDRTEQSTTLSIINELSSYALEILIFQETEALLDTIFQNPRGKLLELKIWNHIHENEQPARFIFHQQDKDDFNRYLEFRSQAYLISSLFKETGSYVKVHCGTETHSDRFTCTLMAKRFMTPPPWPELPPPPITVSSPTVEDPPLPENSTTE</sequence>
<dbReference type="RefSeq" id="XP_024724415.1">
    <property type="nucleotide sequence ID" value="XM_024867347.1"/>
</dbReference>
<keyword evidence="3" id="KW-1185">Reference proteome</keyword>
<dbReference type="Proteomes" id="UP000241818">
    <property type="component" value="Unassembled WGS sequence"/>
</dbReference>
<gene>
    <name evidence="2" type="ORF">M430DRAFT_39852</name>
</gene>
<evidence type="ECO:0000313" key="2">
    <source>
        <dbReference type="EMBL" id="PSS25816.1"/>
    </source>
</evidence>
<dbReference type="GeneID" id="36575428"/>
<evidence type="ECO:0000313" key="3">
    <source>
        <dbReference type="Proteomes" id="UP000241818"/>
    </source>
</evidence>
<proteinExistence type="predicted"/>